<gene>
    <name evidence="1" type="ORF">ACFQ5J_01255</name>
</gene>
<dbReference type="EMBL" id="JBHTON010000003">
    <property type="protein sequence ID" value="MFD1483875.1"/>
    <property type="molecule type" value="Genomic_DNA"/>
</dbReference>
<dbReference type="Proteomes" id="UP001597252">
    <property type="component" value="Unassembled WGS sequence"/>
</dbReference>
<sequence>MPSLYVGHVKSKAPMRQIDIPTDYLTYFRTFHPLQVAAATDKDDKDHKKQYVLNGAVGGEMIPNSCHGNRNTVGRDVLPLDFDRIADEDKFLEAVAGKLDPRRIGYVLYKTFSYRPDNVRYRLLVPLDRMVTRPAEYQALMNALARVLGAELDEASTPWGQVFFLPVQTEHNATDLIRVHDGDPLVVSDQLKAILMNHDDTAATLTKPTATYQAPRHKTPLGFSLDRIAQGTAKKSDYKDVSRFFTNIGMTEAEKFRWLDYFDSIQITPPDRRKPSNVVDGNFRQRKYWADMFTTMIDGADEGATIGYTQTGDKRMARNYTMFNFVSFLTDQHVVAATITRFANDLNDRNRPPLPPHELNGLFLSVKKRMEAKNNANASRLASSRPARR</sequence>
<comment type="caution">
    <text evidence="1">The sequence shown here is derived from an EMBL/GenBank/DDBJ whole genome shotgun (WGS) entry which is preliminary data.</text>
</comment>
<name>A0ABW4E1V7_9LACO</name>
<keyword evidence="2" id="KW-1185">Reference proteome</keyword>
<organism evidence="1 2">
    <name type="scientific">Lacticaseibacillus baoqingensis</name>
    <dbReference type="NCBI Taxonomy" id="2486013"/>
    <lineage>
        <taxon>Bacteria</taxon>
        <taxon>Bacillati</taxon>
        <taxon>Bacillota</taxon>
        <taxon>Bacilli</taxon>
        <taxon>Lactobacillales</taxon>
        <taxon>Lactobacillaceae</taxon>
        <taxon>Lacticaseibacillus</taxon>
    </lineage>
</organism>
<accession>A0ABW4E1V7</accession>
<evidence type="ECO:0000313" key="1">
    <source>
        <dbReference type="EMBL" id="MFD1483875.1"/>
    </source>
</evidence>
<evidence type="ECO:0008006" key="3">
    <source>
        <dbReference type="Google" id="ProtNLM"/>
    </source>
</evidence>
<reference evidence="2" key="1">
    <citation type="journal article" date="2019" name="Int. J. Syst. Evol. Microbiol.">
        <title>The Global Catalogue of Microorganisms (GCM) 10K type strain sequencing project: providing services to taxonomists for standard genome sequencing and annotation.</title>
        <authorList>
            <consortium name="The Broad Institute Genomics Platform"/>
            <consortium name="The Broad Institute Genome Sequencing Center for Infectious Disease"/>
            <person name="Wu L."/>
            <person name="Ma J."/>
        </authorList>
    </citation>
    <scope>NUCLEOTIDE SEQUENCE [LARGE SCALE GENOMIC DNA]</scope>
    <source>
        <strain evidence="2">CCM 8903</strain>
    </source>
</reference>
<dbReference type="RefSeq" id="WP_125748876.1">
    <property type="nucleotide sequence ID" value="NZ_JBHTON010000003.1"/>
</dbReference>
<proteinExistence type="predicted"/>
<evidence type="ECO:0000313" key="2">
    <source>
        <dbReference type="Proteomes" id="UP001597252"/>
    </source>
</evidence>
<protein>
    <recommendedName>
        <fullName evidence="3">Primase C-terminal 1 domain-containing protein</fullName>
    </recommendedName>
</protein>